<evidence type="ECO:0000256" key="3">
    <source>
        <dbReference type="ARBA" id="ARBA00011233"/>
    </source>
</evidence>
<dbReference type="InterPro" id="IPR036704">
    <property type="entry name" value="RraA/RraA-like_sf"/>
</dbReference>
<dbReference type="AlphaFoldDB" id="A0A383ABU5"/>
<accession>A0A383ABU5</accession>
<dbReference type="PANTHER" id="PTHR33254">
    <property type="entry name" value="4-HYDROXY-4-METHYL-2-OXOGLUTARATE ALDOLASE 3-RELATED"/>
    <property type="match status" value="1"/>
</dbReference>
<comment type="similarity">
    <text evidence="2">Belongs to the class II aldolase/RraA-like family.</text>
</comment>
<dbReference type="GO" id="GO:0008948">
    <property type="term" value="F:oxaloacetate decarboxylase activity"/>
    <property type="evidence" value="ECO:0007669"/>
    <property type="project" value="UniProtKB-EC"/>
</dbReference>
<dbReference type="CDD" id="cd16841">
    <property type="entry name" value="RraA_family"/>
    <property type="match status" value="1"/>
</dbReference>
<dbReference type="NCBIfam" id="TIGR01935">
    <property type="entry name" value="NOT-MenG"/>
    <property type="match status" value="1"/>
</dbReference>
<protein>
    <recommendedName>
        <fullName evidence="9">Oxaloacetate decarboxylase</fullName>
        <ecNumber evidence="5">4.1.1.112</ecNumber>
        <ecNumber evidence="4">4.1.3.17</ecNumber>
    </recommendedName>
</protein>
<evidence type="ECO:0000256" key="6">
    <source>
        <dbReference type="ARBA" id="ARBA00022723"/>
    </source>
</evidence>
<dbReference type="InterPro" id="IPR005493">
    <property type="entry name" value="RraA/RraA-like"/>
</dbReference>
<dbReference type="Gene3D" id="3.50.30.40">
    <property type="entry name" value="Ribonuclease E inhibitor RraA/RraA-like"/>
    <property type="match status" value="1"/>
</dbReference>
<dbReference type="Pfam" id="PF03737">
    <property type="entry name" value="RraA-like"/>
    <property type="match status" value="1"/>
</dbReference>
<evidence type="ECO:0000256" key="10">
    <source>
        <dbReference type="ARBA" id="ARBA00047973"/>
    </source>
</evidence>
<proteinExistence type="inferred from homology"/>
<dbReference type="GO" id="GO:0047443">
    <property type="term" value="F:4-hydroxy-4-methyl-2-oxoglutarate aldolase activity"/>
    <property type="evidence" value="ECO:0007669"/>
    <property type="project" value="UniProtKB-EC"/>
</dbReference>
<evidence type="ECO:0000256" key="5">
    <source>
        <dbReference type="ARBA" id="ARBA00012947"/>
    </source>
</evidence>
<name>A0A383ABU5_9ZZZZ</name>
<dbReference type="NCBIfam" id="NF006875">
    <property type="entry name" value="PRK09372.1"/>
    <property type="match status" value="1"/>
</dbReference>
<evidence type="ECO:0000256" key="8">
    <source>
        <dbReference type="ARBA" id="ARBA00025046"/>
    </source>
</evidence>
<comment type="catalytic activity">
    <reaction evidence="10">
        <text>oxaloacetate + H(+) = pyruvate + CO2</text>
        <dbReference type="Rhea" id="RHEA:15641"/>
        <dbReference type="ChEBI" id="CHEBI:15361"/>
        <dbReference type="ChEBI" id="CHEBI:15378"/>
        <dbReference type="ChEBI" id="CHEBI:16452"/>
        <dbReference type="ChEBI" id="CHEBI:16526"/>
        <dbReference type="EC" id="4.1.1.112"/>
    </reaction>
</comment>
<sequence>MTFTTADLYDKYGDDLKVALPIFKDYGAKRIFHGPISTVKAYEDNSLVRTALVEPGEGRILIVDGDESLRCAMLGDMLAKLGMENGWSGIIVFGCIRDADVIATIDIGVKALNTNPRKSLKRGLGDRDIPVSFAGITFNVGEYVYADTDGVIVSEKKIGMS</sequence>
<dbReference type="EC" id="4.1.1.112" evidence="5"/>
<evidence type="ECO:0000256" key="2">
    <source>
        <dbReference type="ARBA" id="ARBA00008621"/>
    </source>
</evidence>
<keyword evidence="6" id="KW-0479">Metal-binding</keyword>
<evidence type="ECO:0000256" key="1">
    <source>
        <dbReference type="ARBA" id="ARBA00001342"/>
    </source>
</evidence>
<dbReference type="GO" id="GO:0051252">
    <property type="term" value="P:regulation of RNA metabolic process"/>
    <property type="evidence" value="ECO:0007669"/>
    <property type="project" value="InterPro"/>
</dbReference>
<evidence type="ECO:0000256" key="9">
    <source>
        <dbReference type="ARBA" id="ARBA00032305"/>
    </source>
</evidence>
<dbReference type="GO" id="GO:0008428">
    <property type="term" value="F:ribonuclease inhibitor activity"/>
    <property type="evidence" value="ECO:0007669"/>
    <property type="project" value="InterPro"/>
</dbReference>
<dbReference type="EMBL" id="UINC01190763">
    <property type="protein sequence ID" value="SVE05073.1"/>
    <property type="molecule type" value="Genomic_DNA"/>
</dbReference>
<evidence type="ECO:0000256" key="4">
    <source>
        <dbReference type="ARBA" id="ARBA00012213"/>
    </source>
</evidence>
<comment type="catalytic activity">
    <reaction evidence="1">
        <text>4-hydroxy-4-methyl-2-oxoglutarate = 2 pyruvate</text>
        <dbReference type="Rhea" id="RHEA:22748"/>
        <dbReference type="ChEBI" id="CHEBI:15361"/>
        <dbReference type="ChEBI" id="CHEBI:58276"/>
        <dbReference type="EC" id="4.1.3.17"/>
    </reaction>
</comment>
<comment type="subunit">
    <text evidence="3">Homotrimer.</text>
</comment>
<gene>
    <name evidence="11" type="ORF">METZ01_LOCUS457927</name>
</gene>
<evidence type="ECO:0000256" key="7">
    <source>
        <dbReference type="ARBA" id="ARBA00023239"/>
    </source>
</evidence>
<dbReference type="SUPFAM" id="SSF89562">
    <property type="entry name" value="RraA-like"/>
    <property type="match status" value="1"/>
</dbReference>
<dbReference type="GO" id="GO:0046872">
    <property type="term" value="F:metal ion binding"/>
    <property type="evidence" value="ECO:0007669"/>
    <property type="project" value="UniProtKB-KW"/>
</dbReference>
<organism evidence="11">
    <name type="scientific">marine metagenome</name>
    <dbReference type="NCBI Taxonomy" id="408172"/>
    <lineage>
        <taxon>unclassified sequences</taxon>
        <taxon>metagenomes</taxon>
        <taxon>ecological metagenomes</taxon>
    </lineage>
</organism>
<evidence type="ECO:0000313" key="11">
    <source>
        <dbReference type="EMBL" id="SVE05073.1"/>
    </source>
</evidence>
<dbReference type="InterPro" id="IPR010203">
    <property type="entry name" value="RraA"/>
</dbReference>
<reference evidence="11" key="1">
    <citation type="submission" date="2018-05" db="EMBL/GenBank/DDBJ databases">
        <authorList>
            <person name="Lanie J.A."/>
            <person name="Ng W.-L."/>
            <person name="Kazmierczak K.M."/>
            <person name="Andrzejewski T.M."/>
            <person name="Davidsen T.M."/>
            <person name="Wayne K.J."/>
            <person name="Tettelin H."/>
            <person name="Glass J.I."/>
            <person name="Rusch D."/>
            <person name="Podicherti R."/>
            <person name="Tsui H.-C.T."/>
            <person name="Winkler M.E."/>
        </authorList>
    </citation>
    <scope>NUCLEOTIDE SEQUENCE</scope>
</reference>
<dbReference type="EC" id="4.1.3.17" evidence="4"/>
<comment type="function">
    <text evidence="8">Catalyzes the aldol cleavage of 4-hydroxy-4-methyl-2-oxoglutarate (HMG) into 2 molecules of pyruvate. Also contains a secondary oxaloacetate (OAA) decarboxylase activity due to the common pyruvate enolate transition state formed following C-C bond cleavage in the retro-aldol and decarboxylation reactions.</text>
</comment>
<keyword evidence="7" id="KW-0456">Lyase</keyword>
<dbReference type="PANTHER" id="PTHR33254:SF4">
    <property type="entry name" value="4-HYDROXY-4-METHYL-2-OXOGLUTARATE ALDOLASE 3-RELATED"/>
    <property type="match status" value="1"/>
</dbReference>